<dbReference type="InterPro" id="IPR046240">
    <property type="entry name" value="DUF6273"/>
</dbReference>
<organism evidence="2 3">
    <name type="scientific">Candidatus Coproplasma stercoripullorum</name>
    <dbReference type="NCBI Taxonomy" id="2840751"/>
    <lineage>
        <taxon>Bacteria</taxon>
        <taxon>Bacillati</taxon>
        <taxon>Bacillota</taxon>
        <taxon>Clostridia</taxon>
        <taxon>Eubacteriales</taxon>
        <taxon>Candidatus Coproplasma</taxon>
    </lineage>
</organism>
<reference evidence="2" key="1">
    <citation type="submission" date="2020-10" db="EMBL/GenBank/DDBJ databases">
        <authorList>
            <person name="Gilroy R."/>
        </authorList>
    </citation>
    <scope>NUCLEOTIDE SEQUENCE</scope>
    <source>
        <strain evidence="2">ChiW25-3613</strain>
    </source>
</reference>
<evidence type="ECO:0000313" key="2">
    <source>
        <dbReference type="EMBL" id="HIR39984.1"/>
    </source>
</evidence>
<proteinExistence type="predicted"/>
<name>A0A9D1AIX8_9FIRM</name>
<dbReference type="Proteomes" id="UP000824179">
    <property type="component" value="Unassembled WGS sequence"/>
</dbReference>
<evidence type="ECO:0000313" key="3">
    <source>
        <dbReference type="Proteomes" id="UP000824179"/>
    </source>
</evidence>
<reference evidence="2" key="2">
    <citation type="journal article" date="2021" name="PeerJ">
        <title>Extensive microbial diversity within the chicken gut microbiome revealed by metagenomics and culture.</title>
        <authorList>
            <person name="Gilroy R."/>
            <person name="Ravi A."/>
            <person name="Getino M."/>
            <person name="Pursley I."/>
            <person name="Horton D.L."/>
            <person name="Alikhan N.F."/>
            <person name="Baker D."/>
            <person name="Gharbi K."/>
            <person name="Hall N."/>
            <person name="Watson M."/>
            <person name="Adriaenssens E.M."/>
            <person name="Foster-Nyarko E."/>
            <person name="Jarju S."/>
            <person name="Secka A."/>
            <person name="Antonio M."/>
            <person name="Oren A."/>
            <person name="Chaudhuri R.R."/>
            <person name="La Ragione R."/>
            <person name="Hildebrand F."/>
            <person name="Pallen M.J."/>
        </authorList>
    </citation>
    <scope>NUCLEOTIDE SEQUENCE</scope>
    <source>
        <strain evidence="2">ChiW25-3613</strain>
    </source>
</reference>
<comment type="caution">
    <text evidence="2">The sequence shown here is derived from an EMBL/GenBank/DDBJ whole genome shotgun (WGS) entry which is preliminary data.</text>
</comment>
<sequence>MKIKFCPFCGSHAASDRCYACGADLAAVSAACPDIKVSDDMSTVLEFGRYPYTADGAEAAIRWIVLEKTGNAALLLAENVIDCRRFKDGSSGARWSECALREWLNGEFLITAFMDDERDSIVLKVHTDGGNEHCGINGGEEVADSVFLLSIAEMEKYFGVPFTSRATATEYAAEQGVWRMDNGCVCWWLRSPGEEDGSVANVNENGLVNASGDSSLNSIIGVRPALWVLAEAVGLDEE</sequence>
<dbReference type="Pfam" id="PF19789">
    <property type="entry name" value="DUF6273"/>
    <property type="match status" value="1"/>
</dbReference>
<protein>
    <recommendedName>
        <fullName evidence="1">DUF6273 domain-containing protein</fullName>
    </recommendedName>
</protein>
<feature type="domain" description="DUF6273" evidence="1">
    <location>
        <begin position="71"/>
        <end position="228"/>
    </location>
</feature>
<accession>A0A9D1AIX8</accession>
<dbReference type="AlphaFoldDB" id="A0A9D1AIX8"/>
<evidence type="ECO:0000259" key="1">
    <source>
        <dbReference type="Pfam" id="PF19789"/>
    </source>
</evidence>
<gene>
    <name evidence="2" type="ORF">IAB90_06350</name>
</gene>
<dbReference type="EMBL" id="DVHB01000110">
    <property type="protein sequence ID" value="HIR39984.1"/>
    <property type="molecule type" value="Genomic_DNA"/>
</dbReference>